<dbReference type="AlphaFoldDB" id="A0AAW1XAX7"/>
<dbReference type="EMBL" id="JBEDUW010000004">
    <property type="protein sequence ID" value="KAK9932972.1"/>
    <property type="molecule type" value="Genomic_DNA"/>
</dbReference>
<sequence>MLQFNQTVLLLSSIPKLQLHHHTDRAFQIHQTIINSHPIGCSCIQSISITTAHPSSCAALLSPISRRDLPLSEPLLSAPASATQQPSPHNPLEHRLCLIPALPRAAAHQLRPPSRDTASPL</sequence>
<evidence type="ECO:0000313" key="1">
    <source>
        <dbReference type="EMBL" id="KAK9932972.1"/>
    </source>
</evidence>
<gene>
    <name evidence="1" type="ORF">M0R45_020189</name>
</gene>
<evidence type="ECO:0000313" key="2">
    <source>
        <dbReference type="Proteomes" id="UP001457282"/>
    </source>
</evidence>
<organism evidence="1 2">
    <name type="scientific">Rubus argutus</name>
    <name type="common">Southern blackberry</name>
    <dbReference type="NCBI Taxonomy" id="59490"/>
    <lineage>
        <taxon>Eukaryota</taxon>
        <taxon>Viridiplantae</taxon>
        <taxon>Streptophyta</taxon>
        <taxon>Embryophyta</taxon>
        <taxon>Tracheophyta</taxon>
        <taxon>Spermatophyta</taxon>
        <taxon>Magnoliopsida</taxon>
        <taxon>eudicotyledons</taxon>
        <taxon>Gunneridae</taxon>
        <taxon>Pentapetalae</taxon>
        <taxon>rosids</taxon>
        <taxon>fabids</taxon>
        <taxon>Rosales</taxon>
        <taxon>Rosaceae</taxon>
        <taxon>Rosoideae</taxon>
        <taxon>Rosoideae incertae sedis</taxon>
        <taxon>Rubus</taxon>
    </lineage>
</organism>
<proteinExistence type="predicted"/>
<keyword evidence="2" id="KW-1185">Reference proteome</keyword>
<accession>A0AAW1XAX7</accession>
<dbReference type="Proteomes" id="UP001457282">
    <property type="component" value="Unassembled WGS sequence"/>
</dbReference>
<reference evidence="1 2" key="1">
    <citation type="journal article" date="2023" name="G3 (Bethesda)">
        <title>A chromosome-length genome assembly and annotation of blackberry (Rubus argutus, cv. 'Hillquist').</title>
        <authorList>
            <person name="Bruna T."/>
            <person name="Aryal R."/>
            <person name="Dudchenko O."/>
            <person name="Sargent D.J."/>
            <person name="Mead D."/>
            <person name="Buti M."/>
            <person name="Cavallini A."/>
            <person name="Hytonen T."/>
            <person name="Andres J."/>
            <person name="Pham M."/>
            <person name="Weisz D."/>
            <person name="Mascagni F."/>
            <person name="Usai G."/>
            <person name="Natali L."/>
            <person name="Bassil N."/>
            <person name="Fernandez G.E."/>
            <person name="Lomsadze A."/>
            <person name="Armour M."/>
            <person name="Olukolu B."/>
            <person name="Poorten T."/>
            <person name="Britton C."/>
            <person name="Davik J."/>
            <person name="Ashrafi H."/>
            <person name="Aiden E.L."/>
            <person name="Borodovsky M."/>
            <person name="Worthington M."/>
        </authorList>
    </citation>
    <scope>NUCLEOTIDE SEQUENCE [LARGE SCALE GENOMIC DNA]</scope>
    <source>
        <strain evidence="1">PI 553951</strain>
    </source>
</reference>
<comment type="caution">
    <text evidence="1">The sequence shown here is derived from an EMBL/GenBank/DDBJ whole genome shotgun (WGS) entry which is preliminary data.</text>
</comment>
<protein>
    <submittedName>
        <fullName evidence="1">Uncharacterized protein</fullName>
    </submittedName>
</protein>
<name>A0AAW1XAX7_RUBAR</name>